<proteinExistence type="predicted"/>
<dbReference type="CDD" id="cd00303">
    <property type="entry name" value="retropepsin_like"/>
    <property type="match status" value="1"/>
</dbReference>
<feature type="compositionally biased region" description="Polar residues" evidence="1">
    <location>
        <begin position="451"/>
        <end position="470"/>
    </location>
</feature>
<dbReference type="EMBL" id="JAKMXF010000011">
    <property type="protein sequence ID" value="KAI6661486.1"/>
    <property type="molecule type" value="Genomic_DNA"/>
</dbReference>
<evidence type="ECO:0000313" key="3">
    <source>
        <dbReference type="Proteomes" id="UP001165289"/>
    </source>
</evidence>
<dbReference type="Pfam" id="PF13975">
    <property type="entry name" value="gag-asp_proteas"/>
    <property type="match status" value="1"/>
</dbReference>
<accession>A0AAV7KKM8</accession>
<feature type="region of interest" description="Disordered" evidence="1">
    <location>
        <begin position="446"/>
        <end position="470"/>
    </location>
</feature>
<reference evidence="2 3" key="1">
    <citation type="journal article" date="2023" name="BMC Biol.">
        <title>The compact genome of the sponge Oopsacas minuta (Hexactinellida) is lacking key metazoan core genes.</title>
        <authorList>
            <person name="Santini S."/>
            <person name="Schenkelaars Q."/>
            <person name="Jourda C."/>
            <person name="Duchesne M."/>
            <person name="Belahbib H."/>
            <person name="Rocher C."/>
            <person name="Selva M."/>
            <person name="Riesgo A."/>
            <person name="Vervoort M."/>
            <person name="Leys S.P."/>
            <person name="Kodjabachian L."/>
            <person name="Le Bivic A."/>
            <person name="Borchiellini C."/>
            <person name="Claverie J.M."/>
            <person name="Renard E."/>
        </authorList>
    </citation>
    <scope>NUCLEOTIDE SEQUENCE [LARGE SCALE GENOMIC DNA]</scope>
    <source>
        <strain evidence="2">SPO-2</strain>
    </source>
</reference>
<evidence type="ECO:0008006" key="4">
    <source>
        <dbReference type="Google" id="ProtNLM"/>
    </source>
</evidence>
<dbReference type="InterPro" id="IPR021109">
    <property type="entry name" value="Peptidase_aspartic_dom_sf"/>
</dbReference>
<evidence type="ECO:0000256" key="1">
    <source>
        <dbReference type="SAM" id="MobiDB-lite"/>
    </source>
</evidence>
<organism evidence="2 3">
    <name type="scientific">Oopsacas minuta</name>
    <dbReference type="NCBI Taxonomy" id="111878"/>
    <lineage>
        <taxon>Eukaryota</taxon>
        <taxon>Metazoa</taxon>
        <taxon>Porifera</taxon>
        <taxon>Hexactinellida</taxon>
        <taxon>Hexasterophora</taxon>
        <taxon>Lyssacinosida</taxon>
        <taxon>Leucopsacidae</taxon>
        <taxon>Oopsacas</taxon>
    </lineage>
</organism>
<sequence>MATPLNISIPPLKPDERVEDWQSLFVAATSSLAAHAGEKAAILILPSYVCRNEYEREIALIAIKEESIEAAFKILCNALDSPIDEYEATARFRSKVWARGMRIEVFFTQLWKEAKRAGFLNRQVAVVLITQLPGKAQAALKKWVQEHKEDLVSGQMREFIGLVQQNLRQAEVPLDYGAHEGPSNSCKVINQGKTDILCSSDSEYEEKPPTVYKGSKRLGVLHLWKTWPRISYAPGSSVQRMPCQRPRRDSYQDKRTGVRDYIKLVDQIGPYDDKSASISVRVYGLPILALLDTGAKVNVVDRQTVEYLGLGQFIKPEIEHVYGVCGTPVSVVGSIEIPIEVNGEEAGKTHVQVLDGEGQALLLGRQFFRRFGRVEFDWNKGTITLGNVKATIQETAVGGTPIARARTVRIINTEEVDKSFKCTKTNLTTNQHDKSHLNVRTCDRYGEGSPHQIQTKTCSSKVGGRNQFTA</sequence>
<protein>
    <recommendedName>
        <fullName evidence="4">Peptidase A2 domain-containing protein</fullName>
    </recommendedName>
</protein>
<comment type="caution">
    <text evidence="2">The sequence shown here is derived from an EMBL/GenBank/DDBJ whole genome shotgun (WGS) entry which is preliminary data.</text>
</comment>
<keyword evidence="3" id="KW-1185">Reference proteome</keyword>
<gene>
    <name evidence="2" type="ORF">LOD99_13359</name>
</gene>
<dbReference type="Proteomes" id="UP001165289">
    <property type="component" value="Unassembled WGS sequence"/>
</dbReference>
<evidence type="ECO:0000313" key="2">
    <source>
        <dbReference type="EMBL" id="KAI6661486.1"/>
    </source>
</evidence>
<dbReference type="Gene3D" id="2.40.70.10">
    <property type="entry name" value="Acid Proteases"/>
    <property type="match status" value="1"/>
</dbReference>
<dbReference type="SUPFAM" id="SSF50630">
    <property type="entry name" value="Acid proteases"/>
    <property type="match status" value="1"/>
</dbReference>
<name>A0AAV7KKM8_9METZ</name>
<dbReference type="AlphaFoldDB" id="A0AAV7KKM8"/>